<dbReference type="InterPro" id="IPR010445">
    <property type="entry name" value="LapA_dom"/>
</dbReference>
<evidence type="ECO:0000256" key="3">
    <source>
        <dbReference type="ARBA" id="ARBA00022989"/>
    </source>
</evidence>
<reference evidence="8 9" key="1">
    <citation type="submission" date="2016-10" db="EMBL/GenBank/DDBJ databases">
        <title>Complete Genome Sequence of Peptococcaceae strain DCMF.</title>
        <authorList>
            <person name="Edwards R.J."/>
            <person name="Holland S.I."/>
            <person name="Deshpande N.P."/>
            <person name="Wong Y.K."/>
            <person name="Ertan H."/>
            <person name="Manefield M."/>
            <person name="Russell T.L."/>
            <person name="Lee M.J."/>
        </authorList>
    </citation>
    <scope>NUCLEOTIDE SEQUENCE [LARGE SCALE GENOMIC DNA]</scope>
    <source>
        <strain evidence="8 9">DCMF</strain>
    </source>
</reference>
<dbReference type="OrthoDB" id="1799154at2"/>
<name>A0A3G1KNC0_FORW1</name>
<evidence type="ECO:0000313" key="9">
    <source>
        <dbReference type="Proteomes" id="UP000323521"/>
    </source>
</evidence>
<keyword evidence="3 6" id="KW-1133">Transmembrane helix</keyword>
<keyword evidence="4 6" id="KW-0472">Membrane</keyword>
<evidence type="ECO:0000256" key="4">
    <source>
        <dbReference type="ARBA" id="ARBA00023136"/>
    </source>
</evidence>
<keyword evidence="2 6" id="KW-0812">Transmembrane</keyword>
<feature type="transmembrane region" description="Helical" evidence="6">
    <location>
        <begin position="39"/>
        <end position="61"/>
    </location>
</feature>
<evidence type="ECO:0000256" key="5">
    <source>
        <dbReference type="SAM" id="MobiDB-lite"/>
    </source>
</evidence>
<evidence type="ECO:0000256" key="6">
    <source>
        <dbReference type="SAM" id="Phobius"/>
    </source>
</evidence>
<dbReference type="EMBL" id="CP017634">
    <property type="protein sequence ID" value="ATW23962.1"/>
    <property type="molecule type" value="Genomic_DNA"/>
</dbReference>
<evidence type="ECO:0000256" key="2">
    <source>
        <dbReference type="ARBA" id="ARBA00022692"/>
    </source>
</evidence>
<keyword evidence="1" id="KW-1003">Cell membrane</keyword>
<dbReference type="PANTHER" id="PTHR41335">
    <property type="entry name" value="MEMBRANE PROTEIN-RELATED"/>
    <property type="match status" value="1"/>
</dbReference>
<protein>
    <recommendedName>
        <fullName evidence="7">Lipopolysaccharide assembly protein A domain-containing protein</fullName>
    </recommendedName>
</protein>
<dbReference type="AlphaFoldDB" id="A0A3G1KNC0"/>
<gene>
    <name evidence="8" type="ORF">DCMF_03395</name>
</gene>
<feature type="domain" description="Lipopolysaccharide assembly protein A" evidence="7">
    <location>
        <begin position="21"/>
        <end position="85"/>
    </location>
</feature>
<accession>A0A3G1KNC0</accession>
<keyword evidence="9" id="KW-1185">Reference proteome</keyword>
<dbReference type="RefSeq" id="WP_148133134.1">
    <property type="nucleotide sequence ID" value="NZ_CP017634.1"/>
</dbReference>
<feature type="region of interest" description="Disordered" evidence="5">
    <location>
        <begin position="87"/>
        <end position="112"/>
    </location>
</feature>
<dbReference type="Proteomes" id="UP000323521">
    <property type="component" value="Chromosome"/>
</dbReference>
<dbReference type="GO" id="GO:0005886">
    <property type="term" value="C:plasma membrane"/>
    <property type="evidence" value="ECO:0007669"/>
    <property type="project" value="InterPro"/>
</dbReference>
<evidence type="ECO:0000313" key="8">
    <source>
        <dbReference type="EMBL" id="ATW23962.1"/>
    </source>
</evidence>
<dbReference type="PANTHER" id="PTHR41335:SF1">
    <property type="entry name" value="MEMBRANE PROTEIN"/>
    <property type="match status" value="1"/>
</dbReference>
<proteinExistence type="predicted"/>
<evidence type="ECO:0000256" key="1">
    <source>
        <dbReference type="ARBA" id="ARBA00022475"/>
    </source>
</evidence>
<evidence type="ECO:0000259" key="7">
    <source>
        <dbReference type="Pfam" id="PF06305"/>
    </source>
</evidence>
<sequence>MQLYLIVALLFAITVALFAVQNAAPVDINFLIYQFKGISLVVVILISVLFGSLIVFLLSMVKQVSLMKRIYHLEKRKQSLEAELEKLREKNELPRQEQAAPEEESAPDAATS</sequence>
<dbReference type="Pfam" id="PF06305">
    <property type="entry name" value="LapA_dom"/>
    <property type="match status" value="1"/>
</dbReference>
<organism evidence="8 9">
    <name type="scientific">Formimonas warabiya</name>
    <dbReference type="NCBI Taxonomy" id="1761012"/>
    <lineage>
        <taxon>Bacteria</taxon>
        <taxon>Bacillati</taxon>
        <taxon>Bacillota</taxon>
        <taxon>Clostridia</taxon>
        <taxon>Eubacteriales</taxon>
        <taxon>Peptococcaceae</taxon>
        <taxon>Candidatus Formimonas</taxon>
    </lineage>
</organism>
<dbReference type="KEGG" id="fwa:DCMF_03395"/>